<dbReference type="InterPro" id="IPR029491">
    <property type="entry name" value="Helicase_HTH"/>
</dbReference>
<evidence type="ECO:0000313" key="2">
    <source>
        <dbReference type="EMBL" id="CDR27341.1"/>
    </source>
</evidence>
<dbReference type="PIRSF" id="PIRSF021350">
    <property type="entry name" value="UCP021350"/>
    <property type="match status" value="1"/>
</dbReference>
<dbReference type="InterPro" id="IPR008308">
    <property type="entry name" value="YpbB-like"/>
</dbReference>
<dbReference type="EMBL" id="CCEH01000003">
    <property type="protein sequence ID" value="CDR27341.1"/>
    <property type="molecule type" value="Genomic_DNA"/>
</dbReference>
<sequence>MQHIIKTALQQTFSYKTNKSIYNILVGKKSHQTFFDACSQQQLSLYHSLPLLKYPSFELFLENINEFVSEVEIALHPRFTFESMVQTFQAMQLLVQTMSNIKQQSFQFVPISQNNKIQETVKVVYNYIKENELLSDFENELNNLFQAIAVKGPCYLHYYLQGYDEPMYTRQQVSLIEQLSQQQLFEYEMNNLVAMMFELENGEYTILSRLIMKPTLSNQTYITYTRLLERYTMEDISAQQQVKINTIEDHVLEILIKGYMSNYGDYVEDERQQQFLNFYQQHRGERLKFYKEQFDTLSYFQLKVLIVGFERGDLNVA</sequence>
<evidence type="ECO:0000313" key="3">
    <source>
        <dbReference type="Proteomes" id="UP000044616"/>
    </source>
</evidence>
<dbReference type="Pfam" id="PF14493">
    <property type="entry name" value="HTH_40"/>
    <property type="match status" value="1"/>
</dbReference>
<name>A0A077UFU8_9STAP</name>
<evidence type="ECO:0000259" key="1">
    <source>
        <dbReference type="Pfam" id="PF14493"/>
    </source>
</evidence>
<proteinExistence type="predicted"/>
<organism evidence="2 3">
    <name type="scientific">Staphylococcus schweitzeri</name>
    <dbReference type="NCBI Taxonomy" id="1654388"/>
    <lineage>
        <taxon>Bacteria</taxon>
        <taxon>Bacillati</taxon>
        <taxon>Bacillota</taxon>
        <taxon>Bacilli</taxon>
        <taxon>Bacillales</taxon>
        <taxon>Staphylococcaceae</taxon>
        <taxon>Staphylococcus</taxon>
    </lineage>
</organism>
<protein>
    <recommendedName>
        <fullName evidence="1">Helicase Helix-turn-helix domain-containing protein</fullName>
    </recommendedName>
</protein>
<reference evidence="2 3" key="1">
    <citation type="submission" date="2014-05" db="EMBL/GenBank/DDBJ databases">
        <authorList>
            <person name="Aslett A.Martin."/>
            <person name="De Silva Nishadi"/>
        </authorList>
    </citation>
    <scope>NUCLEOTIDE SEQUENCE [LARGE SCALE GENOMIC DNA]</scope>
</reference>
<gene>
    <name evidence="2" type="ORF">ERS140147_00483</name>
</gene>
<dbReference type="RefSeq" id="WP_047529419.1">
    <property type="nucleotide sequence ID" value="NZ_CCEH01000003.1"/>
</dbReference>
<dbReference type="Proteomes" id="UP000044616">
    <property type="component" value="Unassembled WGS sequence"/>
</dbReference>
<feature type="domain" description="Helicase Helix-turn-helix" evidence="1">
    <location>
        <begin position="221"/>
        <end position="305"/>
    </location>
</feature>
<dbReference type="AlphaFoldDB" id="A0A077UFU8"/>
<accession>A0A077UFU8</accession>